<dbReference type="AlphaFoldDB" id="A0A3A1USK0"/>
<dbReference type="GO" id="GO:0043565">
    <property type="term" value="F:sequence-specific DNA binding"/>
    <property type="evidence" value="ECO:0007669"/>
    <property type="project" value="InterPro"/>
</dbReference>
<accession>A0A3A1USK0</accession>
<keyword evidence="2" id="KW-0238">DNA-binding</keyword>
<evidence type="ECO:0000256" key="2">
    <source>
        <dbReference type="ARBA" id="ARBA00023125"/>
    </source>
</evidence>
<evidence type="ECO:0000313" key="5">
    <source>
        <dbReference type="EMBL" id="RIX51508.1"/>
    </source>
</evidence>
<name>A0A3A1USK0_9BACL</name>
<reference evidence="5 6" key="1">
    <citation type="submission" date="2018-09" db="EMBL/GenBank/DDBJ databases">
        <title>Paenibacillus aracenensis nov. sp. isolated from a cave in southern Spain.</title>
        <authorList>
            <person name="Jurado V."/>
            <person name="Gutierrez-Patricio S."/>
            <person name="Gonzalez-Pimentel J.L."/>
            <person name="Miller A.Z."/>
            <person name="Laiz L."/>
            <person name="Saiz-Jimenez C."/>
        </authorList>
    </citation>
    <scope>NUCLEOTIDE SEQUENCE [LARGE SCALE GENOMIC DNA]</scope>
    <source>
        <strain evidence="5 6">DSM 22867</strain>
    </source>
</reference>
<evidence type="ECO:0000256" key="3">
    <source>
        <dbReference type="ARBA" id="ARBA00023163"/>
    </source>
</evidence>
<dbReference type="GO" id="GO:0005829">
    <property type="term" value="C:cytosol"/>
    <property type="evidence" value="ECO:0007669"/>
    <property type="project" value="TreeGrafter"/>
</dbReference>
<organism evidence="5 6">
    <name type="scientific">Paenibacillus nanensis</name>
    <dbReference type="NCBI Taxonomy" id="393251"/>
    <lineage>
        <taxon>Bacteria</taxon>
        <taxon>Bacillati</taxon>
        <taxon>Bacillota</taxon>
        <taxon>Bacilli</taxon>
        <taxon>Bacillales</taxon>
        <taxon>Paenibacillaceae</taxon>
        <taxon>Paenibacillus</taxon>
    </lineage>
</organism>
<keyword evidence="3" id="KW-0804">Transcription</keyword>
<feature type="domain" description="HTH asnC-type" evidence="4">
    <location>
        <begin position="2"/>
        <end position="63"/>
    </location>
</feature>
<keyword evidence="6" id="KW-1185">Reference proteome</keyword>
<dbReference type="SUPFAM" id="SSF46785">
    <property type="entry name" value="Winged helix' DNA-binding domain"/>
    <property type="match status" value="1"/>
</dbReference>
<dbReference type="Gene3D" id="1.10.10.10">
    <property type="entry name" value="Winged helix-like DNA-binding domain superfamily/Winged helix DNA-binding domain"/>
    <property type="match status" value="1"/>
</dbReference>
<gene>
    <name evidence="5" type="ORF">D3P08_16490</name>
</gene>
<dbReference type="SMART" id="SM00344">
    <property type="entry name" value="HTH_ASNC"/>
    <property type="match status" value="1"/>
</dbReference>
<dbReference type="PRINTS" id="PR00033">
    <property type="entry name" value="HTHASNC"/>
</dbReference>
<dbReference type="OrthoDB" id="34294at2"/>
<dbReference type="Pfam" id="PF01037">
    <property type="entry name" value="AsnC_trans_reg"/>
    <property type="match status" value="1"/>
</dbReference>
<dbReference type="InterPro" id="IPR019887">
    <property type="entry name" value="Tscrpt_reg_AsnC/Lrp_C"/>
</dbReference>
<dbReference type="EMBL" id="QXQA01000010">
    <property type="protein sequence ID" value="RIX51508.1"/>
    <property type="molecule type" value="Genomic_DNA"/>
</dbReference>
<evidence type="ECO:0000313" key="6">
    <source>
        <dbReference type="Proteomes" id="UP000266482"/>
    </source>
</evidence>
<evidence type="ECO:0000256" key="1">
    <source>
        <dbReference type="ARBA" id="ARBA00023015"/>
    </source>
</evidence>
<evidence type="ECO:0000259" key="4">
    <source>
        <dbReference type="PROSITE" id="PS50956"/>
    </source>
</evidence>
<dbReference type="SUPFAM" id="SSF54909">
    <property type="entry name" value="Dimeric alpha+beta barrel"/>
    <property type="match status" value="1"/>
</dbReference>
<proteinExistence type="predicted"/>
<dbReference type="InterPro" id="IPR011008">
    <property type="entry name" value="Dimeric_a/b-barrel"/>
</dbReference>
<dbReference type="GO" id="GO:0043200">
    <property type="term" value="P:response to amino acid"/>
    <property type="evidence" value="ECO:0007669"/>
    <property type="project" value="TreeGrafter"/>
</dbReference>
<dbReference type="PANTHER" id="PTHR30154">
    <property type="entry name" value="LEUCINE-RESPONSIVE REGULATORY PROTEIN"/>
    <property type="match status" value="1"/>
</dbReference>
<dbReference type="InterPro" id="IPR000485">
    <property type="entry name" value="AsnC-type_HTH_dom"/>
</dbReference>
<dbReference type="InterPro" id="IPR036388">
    <property type="entry name" value="WH-like_DNA-bd_sf"/>
</dbReference>
<dbReference type="Gene3D" id="3.30.70.920">
    <property type="match status" value="1"/>
</dbReference>
<dbReference type="Pfam" id="PF13404">
    <property type="entry name" value="HTH_AsnC-type"/>
    <property type="match status" value="1"/>
</dbReference>
<dbReference type="Proteomes" id="UP000266482">
    <property type="component" value="Unassembled WGS sequence"/>
</dbReference>
<sequence>MLDQTDYAILACLQENARMQLKEIGERVHMTGQAVANRIARLEETGVLLGYTVRIDETKLEKPYEALITVFLKSGDHAAFRAWAAAEPAVTELHRVTGEGCYWLKARYRDPAGLSDFLEELVRFGNYKVSTSIGRLKG</sequence>
<keyword evidence="1" id="KW-0805">Transcription regulation</keyword>
<dbReference type="InterPro" id="IPR036390">
    <property type="entry name" value="WH_DNA-bd_sf"/>
</dbReference>
<dbReference type="InterPro" id="IPR019888">
    <property type="entry name" value="Tscrpt_reg_AsnC-like"/>
</dbReference>
<protein>
    <submittedName>
        <fullName evidence="5">Lrp/AsnC family transcriptional regulator</fullName>
    </submittedName>
</protein>
<dbReference type="PROSITE" id="PS50956">
    <property type="entry name" value="HTH_ASNC_2"/>
    <property type="match status" value="1"/>
</dbReference>
<dbReference type="RefSeq" id="WP_119600800.1">
    <property type="nucleotide sequence ID" value="NZ_QXQA01000010.1"/>
</dbReference>
<dbReference type="PANTHER" id="PTHR30154:SF55">
    <property type="entry name" value="HTH-TYPE TRANSCRIPTIONAL REGULATOR LRPB"/>
    <property type="match status" value="1"/>
</dbReference>
<comment type="caution">
    <text evidence="5">The sequence shown here is derived from an EMBL/GenBank/DDBJ whole genome shotgun (WGS) entry which is preliminary data.</text>
</comment>